<feature type="domain" description="FecR protein" evidence="2">
    <location>
        <begin position="203"/>
        <end position="299"/>
    </location>
</feature>
<proteinExistence type="predicted"/>
<dbReference type="PANTHER" id="PTHR30273">
    <property type="entry name" value="PERIPLASMIC SIGNAL SENSOR AND SIGMA FACTOR ACTIVATOR FECR-RELATED"/>
    <property type="match status" value="1"/>
</dbReference>
<evidence type="ECO:0000313" key="4">
    <source>
        <dbReference type="EMBL" id="PSL44782.1"/>
    </source>
</evidence>
<feature type="transmembrane region" description="Helical" evidence="1">
    <location>
        <begin position="108"/>
        <end position="129"/>
    </location>
</feature>
<keyword evidence="1" id="KW-0812">Transmembrane</keyword>
<dbReference type="InterPro" id="IPR006860">
    <property type="entry name" value="FecR"/>
</dbReference>
<gene>
    <name evidence="4" type="ORF">CLV51_105154</name>
</gene>
<dbReference type="AlphaFoldDB" id="A0A2P8HEX8"/>
<dbReference type="Gene3D" id="3.55.50.30">
    <property type="match status" value="1"/>
</dbReference>
<dbReference type="Pfam" id="PF04773">
    <property type="entry name" value="FecR"/>
    <property type="match status" value="1"/>
</dbReference>
<comment type="caution">
    <text evidence="4">The sequence shown here is derived from an EMBL/GenBank/DDBJ whole genome shotgun (WGS) entry which is preliminary data.</text>
</comment>
<evidence type="ECO:0000313" key="5">
    <source>
        <dbReference type="Proteomes" id="UP000240971"/>
    </source>
</evidence>
<dbReference type="EMBL" id="PYAW01000005">
    <property type="protein sequence ID" value="PSL44782.1"/>
    <property type="molecule type" value="Genomic_DNA"/>
</dbReference>
<evidence type="ECO:0000259" key="2">
    <source>
        <dbReference type="Pfam" id="PF04773"/>
    </source>
</evidence>
<evidence type="ECO:0000256" key="1">
    <source>
        <dbReference type="SAM" id="Phobius"/>
    </source>
</evidence>
<dbReference type="FunFam" id="2.60.120.1440:FF:000001">
    <property type="entry name" value="Putative anti-sigma factor"/>
    <property type="match status" value="1"/>
</dbReference>
<dbReference type="InterPro" id="IPR032508">
    <property type="entry name" value="FecR_C"/>
</dbReference>
<dbReference type="GO" id="GO:0016989">
    <property type="term" value="F:sigma factor antagonist activity"/>
    <property type="evidence" value="ECO:0007669"/>
    <property type="project" value="TreeGrafter"/>
</dbReference>
<accession>A0A2P8HEX8</accession>
<dbReference type="Proteomes" id="UP000240971">
    <property type="component" value="Unassembled WGS sequence"/>
</dbReference>
<feature type="domain" description="Protein FecR C-terminal" evidence="3">
    <location>
        <begin position="343"/>
        <end position="409"/>
    </location>
</feature>
<reference evidence="4 5" key="1">
    <citation type="submission" date="2018-03" db="EMBL/GenBank/DDBJ databases">
        <title>Genomic Encyclopedia of Archaeal and Bacterial Type Strains, Phase II (KMG-II): from individual species to whole genera.</title>
        <authorList>
            <person name="Goeker M."/>
        </authorList>
    </citation>
    <scope>NUCLEOTIDE SEQUENCE [LARGE SCALE GENOMIC DNA]</scope>
    <source>
        <strain evidence="4 5">DSM 24859</strain>
    </source>
</reference>
<sequence>MGIIPDSLHYPLVTVIMNQNFSIAEDFLLDDSFLRYCMGTHEQDIQHWEKWIAGNPDKRPAFDRAILLFGIINGQQGRLDVEVKKFRSLLAEHIAKTPVTGKVRNLRWWRAAAAIFLLGAGAATGYHFMGKKARTSATNAAMADVMPGMSKAKLVLGDGTVVQLDSSHTNQLKEKDGTLIDKDNGQLVYDVTRNTSEKIMFNTLSTPRGGEYQLVLPDGSKVWLNAASSLRFPTKFVASDRTVYLTGEAYFEVAPNAQQPFHVELSNGLNITVLGTAFNIMDYDDESTVKTTLVSGKVKVSQETGNSVLLAPAQEAVLNKQQQHIAVNEADIDKTIAWKMGMFEFDDDDLTTIMRQLARWYDVEVKFAGTIPDKHYSGSIRKQSTLSQALRILKTAGIQYTIEGKQITIEIKQ</sequence>
<organism evidence="4 5">
    <name type="scientific">Chitinophaga niastensis</name>
    <dbReference type="NCBI Taxonomy" id="536980"/>
    <lineage>
        <taxon>Bacteria</taxon>
        <taxon>Pseudomonadati</taxon>
        <taxon>Bacteroidota</taxon>
        <taxon>Chitinophagia</taxon>
        <taxon>Chitinophagales</taxon>
        <taxon>Chitinophagaceae</taxon>
        <taxon>Chitinophaga</taxon>
    </lineage>
</organism>
<keyword evidence="5" id="KW-1185">Reference proteome</keyword>
<protein>
    <submittedName>
        <fullName evidence="4">FecR family protein</fullName>
    </submittedName>
</protein>
<dbReference type="Pfam" id="PF16344">
    <property type="entry name" value="FecR_C"/>
    <property type="match status" value="1"/>
</dbReference>
<dbReference type="PANTHER" id="PTHR30273:SF2">
    <property type="entry name" value="PROTEIN FECR"/>
    <property type="match status" value="1"/>
</dbReference>
<keyword evidence="1" id="KW-1133">Transmembrane helix</keyword>
<dbReference type="InterPro" id="IPR012373">
    <property type="entry name" value="Ferrdict_sens_TM"/>
</dbReference>
<evidence type="ECO:0000259" key="3">
    <source>
        <dbReference type="Pfam" id="PF16344"/>
    </source>
</evidence>
<keyword evidence="1" id="KW-0472">Membrane</keyword>
<name>A0A2P8HEX8_CHINA</name>
<dbReference type="Gene3D" id="2.60.120.1440">
    <property type="match status" value="1"/>
</dbReference>